<feature type="region of interest" description="Disordered" evidence="1">
    <location>
        <begin position="386"/>
        <end position="482"/>
    </location>
</feature>
<protein>
    <submittedName>
        <fullName evidence="2">Uncharacterized protein</fullName>
    </submittedName>
</protein>
<keyword evidence="3" id="KW-1185">Reference proteome</keyword>
<dbReference type="EMBL" id="JAAAIL010000891">
    <property type="protein sequence ID" value="KAG0272618.1"/>
    <property type="molecule type" value="Genomic_DNA"/>
</dbReference>
<organism evidence="2 3">
    <name type="scientific">Linnemannia exigua</name>
    <dbReference type="NCBI Taxonomy" id="604196"/>
    <lineage>
        <taxon>Eukaryota</taxon>
        <taxon>Fungi</taxon>
        <taxon>Fungi incertae sedis</taxon>
        <taxon>Mucoromycota</taxon>
        <taxon>Mortierellomycotina</taxon>
        <taxon>Mortierellomycetes</taxon>
        <taxon>Mortierellales</taxon>
        <taxon>Mortierellaceae</taxon>
        <taxon>Linnemannia</taxon>
    </lineage>
</organism>
<gene>
    <name evidence="2" type="ORF">BGZ95_011606</name>
</gene>
<proteinExistence type="predicted"/>
<feature type="compositionally biased region" description="Acidic residues" evidence="1">
    <location>
        <begin position="467"/>
        <end position="482"/>
    </location>
</feature>
<sequence length="530" mass="58126">MKRRHTSSCSASSRRRIGQMQQDLRPNGVVDEEKSEKYYYKHQHQYHQHYQPQIDATSSVSTLVSPPPSYAHHRTRSAPIALALAKGGRRHSDTTNNASSNVTKTSPTIEVSGYGQLGRFGRDSLGMGGGGQFQQISLVAEENDEEEASLKRSFPTSGNGGYGFGGKVVGFAASTVSSRNRSKTVAIPTPVVSALHRSVSLSTHHAHHAHAHLSPGSGYYNNCNDPHYYNSRSGADIAQHDIDSNDDEYEPPLYPHDIDALPTTSTSRHHQLRFAEGENPHVSHHHPPSTFLHQQQQQQQQTYPFPQNHTPTPTPTTPSSNRYSVNMGYHHHSHRGSITSAAMEFDPSRFSTMSVMFDAKRLFQRSSYPATSSSTPIAPGTAALQGLSQHHHLHSHPPTGGPPDSDDSDDSDDDTVSTSSSDGFDDLPPHQLSQHFESHNPYAVSTITTTTSGGSGGIDKQDLNDDRSDDDDYDDGEGDDEREAVVVMEELGVQRQHGYPAYGQTISPLSLPPMPPQINSQWPPHQDSQQ</sequence>
<accession>A0AAD4H553</accession>
<feature type="region of interest" description="Disordered" evidence="1">
    <location>
        <begin position="87"/>
        <end position="106"/>
    </location>
</feature>
<evidence type="ECO:0000313" key="2">
    <source>
        <dbReference type="EMBL" id="KAG0272618.1"/>
    </source>
</evidence>
<comment type="caution">
    <text evidence="2">The sequence shown here is derived from an EMBL/GenBank/DDBJ whole genome shotgun (WGS) entry which is preliminary data.</text>
</comment>
<feature type="compositionally biased region" description="Polar residues" evidence="1">
    <location>
        <begin position="94"/>
        <end position="106"/>
    </location>
</feature>
<feature type="compositionally biased region" description="Acidic residues" evidence="1">
    <location>
        <begin position="404"/>
        <end position="415"/>
    </location>
</feature>
<evidence type="ECO:0000256" key="1">
    <source>
        <dbReference type="SAM" id="MobiDB-lite"/>
    </source>
</evidence>
<evidence type="ECO:0000313" key="3">
    <source>
        <dbReference type="Proteomes" id="UP001194580"/>
    </source>
</evidence>
<feature type="compositionally biased region" description="Polar residues" evidence="1">
    <location>
        <begin position="517"/>
        <end position="530"/>
    </location>
</feature>
<dbReference type="AlphaFoldDB" id="A0AAD4H553"/>
<name>A0AAD4H553_9FUNG</name>
<reference evidence="2" key="1">
    <citation type="journal article" date="2020" name="Fungal Divers.">
        <title>Resolving the Mortierellaceae phylogeny through synthesis of multi-gene phylogenetics and phylogenomics.</title>
        <authorList>
            <person name="Vandepol N."/>
            <person name="Liber J."/>
            <person name="Desiro A."/>
            <person name="Na H."/>
            <person name="Kennedy M."/>
            <person name="Barry K."/>
            <person name="Grigoriev I.V."/>
            <person name="Miller A.N."/>
            <person name="O'Donnell K."/>
            <person name="Stajich J.E."/>
            <person name="Bonito G."/>
        </authorList>
    </citation>
    <scope>NUCLEOTIDE SEQUENCE</scope>
    <source>
        <strain evidence="2">NRRL 28262</strain>
    </source>
</reference>
<feature type="region of interest" description="Disordered" evidence="1">
    <location>
        <begin position="496"/>
        <end position="530"/>
    </location>
</feature>
<dbReference type="Proteomes" id="UP001194580">
    <property type="component" value="Unassembled WGS sequence"/>
</dbReference>
<feature type="region of interest" description="Disordered" evidence="1">
    <location>
        <begin position="1"/>
        <end position="30"/>
    </location>
</feature>
<feature type="region of interest" description="Disordered" evidence="1">
    <location>
        <begin position="238"/>
        <end position="333"/>
    </location>
</feature>